<accession>A0A517YFI5</accession>
<evidence type="ECO:0000313" key="1">
    <source>
        <dbReference type="EMBL" id="QDU28922.1"/>
    </source>
</evidence>
<dbReference type="EMBL" id="CP036274">
    <property type="protein sequence ID" value="QDU28922.1"/>
    <property type="molecule type" value="Genomic_DNA"/>
</dbReference>
<dbReference type="AlphaFoldDB" id="A0A517YFI5"/>
<sequence length="61" mass="6298">MTDGATRIWDLATGKTTVGAKAGSYPQRSAIISPDNLRLAIASGGASVEGRNIEESCISMT</sequence>
<dbReference type="KEGG" id="aagg:ETAA8_40280"/>
<dbReference type="InterPro" id="IPR011047">
    <property type="entry name" value="Quinoprotein_ADH-like_sf"/>
</dbReference>
<reference evidence="1 2" key="1">
    <citation type="submission" date="2019-02" db="EMBL/GenBank/DDBJ databases">
        <title>Deep-cultivation of Planctomycetes and their phenomic and genomic characterization uncovers novel biology.</title>
        <authorList>
            <person name="Wiegand S."/>
            <person name="Jogler M."/>
            <person name="Boedeker C."/>
            <person name="Pinto D."/>
            <person name="Vollmers J."/>
            <person name="Rivas-Marin E."/>
            <person name="Kohn T."/>
            <person name="Peeters S.H."/>
            <person name="Heuer A."/>
            <person name="Rast P."/>
            <person name="Oberbeckmann S."/>
            <person name="Bunk B."/>
            <person name="Jeske O."/>
            <person name="Meyerdierks A."/>
            <person name="Storesund J.E."/>
            <person name="Kallscheuer N."/>
            <person name="Luecker S."/>
            <person name="Lage O.M."/>
            <person name="Pohl T."/>
            <person name="Merkel B.J."/>
            <person name="Hornburger P."/>
            <person name="Mueller R.-W."/>
            <person name="Bruemmer F."/>
            <person name="Labrenz M."/>
            <person name="Spormann A.M."/>
            <person name="Op den Camp H."/>
            <person name="Overmann J."/>
            <person name="Amann R."/>
            <person name="Jetten M.S.M."/>
            <person name="Mascher T."/>
            <person name="Medema M.H."/>
            <person name="Devos D.P."/>
            <person name="Kaster A.-K."/>
            <person name="Ovreas L."/>
            <person name="Rohde M."/>
            <person name="Galperin M.Y."/>
            <person name="Jogler C."/>
        </authorList>
    </citation>
    <scope>NUCLEOTIDE SEQUENCE [LARGE SCALE GENOMIC DNA]</scope>
    <source>
        <strain evidence="1 2">ETA_A8</strain>
    </source>
</reference>
<evidence type="ECO:0000313" key="2">
    <source>
        <dbReference type="Proteomes" id="UP000315017"/>
    </source>
</evidence>
<protein>
    <submittedName>
        <fullName evidence="1">Uncharacterized protein</fullName>
    </submittedName>
</protein>
<dbReference type="SUPFAM" id="SSF50998">
    <property type="entry name" value="Quinoprotein alcohol dehydrogenase-like"/>
    <property type="match status" value="1"/>
</dbReference>
<name>A0A517YFI5_9BACT</name>
<dbReference type="Proteomes" id="UP000315017">
    <property type="component" value="Chromosome"/>
</dbReference>
<keyword evidence="2" id="KW-1185">Reference proteome</keyword>
<organism evidence="1 2">
    <name type="scientific">Anatilimnocola aggregata</name>
    <dbReference type="NCBI Taxonomy" id="2528021"/>
    <lineage>
        <taxon>Bacteria</taxon>
        <taxon>Pseudomonadati</taxon>
        <taxon>Planctomycetota</taxon>
        <taxon>Planctomycetia</taxon>
        <taxon>Pirellulales</taxon>
        <taxon>Pirellulaceae</taxon>
        <taxon>Anatilimnocola</taxon>
    </lineage>
</organism>
<gene>
    <name evidence="1" type="ORF">ETAA8_40280</name>
</gene>
<proteinExistence type="predicted"/>